<dbReference type="Pfam" id="PF03151">
    <property type="entry name" value="TPT"/>
    <property type="match status" value="1"/>
</dbReference>
<comment type="subcellular location">
    <subcellularLocation>
        <location evidence="1">Membrane</location>
        <topology evidence="1">Multi-pass membrane protein</topology>
    </subcellularLocation>
</comment>
<feature type="non-terminal residue" evidence="7">
    <location>
        <position position="1"/>
    </location>
</feature>
<evidence type="ECO:0000259" key="6">
    <source>
        <dbReference type="Pfam" id="PF03151"/>
    </source>
</evidence>
<name>A0A8J2L7J2_9HEXA</name>
<feature type="transmembrane region" description="Helical" evidence="5">
    <location>
        <begin position="47"/>
        <end position="66"/>
    </location>
</feature>
<dbReference type="Proteomes" id="UP000708208">
    <property type="component" value="Unassembled WGS sequence"/>
</dbReference>
<organism evidence="7 8">
    <name type="scientific">Allacma fusca</name>
    <dbReference type="NCBI Taxonomy" id="39272"/>
    <lineage>
        <taxon>Eukaryota</taxon>
        <taxon>Metazoa</taxon>
        <taxon>Ecdysozoa</taxon>
        <taxon>Arthropoda</taxon>
        <taxon>Hexapoda</taxon>
        <taxon>Collembola</taxon>
        <taxon>Symphypleona</taxon>
        <taxon>Sminthuridae</taxon>
        <taxon>Allacma</taxon>
    </lineage>
</organism>
<dbReference type="InterPro" id="IPR004853">
    <property type="entry name" value="Sugar_P_trans_dom"/>
</dbReference>
<gene>
    <name evidence="7" type="ORF">AFUS01_LOCUS27682</name>
</gene>
<sequence length="220" mass="24206">KATMPLFTVVLSRILFNERQTKRVYISLIPIITGVGIATVTEISFDLIGLLAALAATCGFSLQNIFSKKLMKETGVHSFELLAILGRISMCMFLPFWVIVDVRSLMARHSVESLEIDWWTVSVLLVTDGILSFLQNIVAFGVLSMVTPLTYAVANASKRIAIIGVSLFLLRNPITLTNLMGMCMAVGGVLLYTRAKHKDGKSALLPVHNDGNFNYIKNVI</sequence>
<keyword evidence="4 5" id="KW-0472">Membrane</keyword>
<evidence type="ECO:0000256" key="4">
    <source>
        <dbReference type="ARBA" id="ARBA00023136"/>
    </source>
</evidence>
<dbReference type="InterPro" id="IPR050186">
    <property type="entry name" value="TPT_transporter"/>
</dbReference>
<evidence type="ECO:0000313" key="8">
    <source>
        <dbReference type="Proteomes" id="UP000708208"/>
    </source>
</evidence>
<protein>
    <recommendedName>
        <fullName evidence="6">Sugar phosphate transporter domain-containing protein</fullName>
    </recommendedName>
</protein>
<dbReference type="GO" id="GO:0016020">
    <property type="term" value="C:membrane"/>
    <property type="evidence" value="ECO:0007669"/>
    <property type="project" value="UniProtKB-SubCell"/>
</dbReference>
<reference evidence="7" key="1">
    <citation type="submission" date="2021-06" db="EMBL/GenBank/DDBJ databases">
        <authorList>
            <person name="Hodson N. C."/>
            <person name="Mongue J. A."/>
            <person name="Jaron S. K."/>
        </authorList>
    </citation>
    <scope>NUCLEOTIDE SEQUENCE</scope>
</reference>
<feature type="transmembrane region" description="Helical" evidence="5">
    <location>
        <begin position="176"/>
        <end position="193"/>
    </location>
</feature>
<dbReference type="AlphaFoldDB" id="A0A8J2L7J2"/>
<keyword evidence="3 5" id="KW-1133">Transmembrane helix</keyword>
<keyword evidence="2 5" id="KW-0812">Transmembrane</keyword>
<evidence type="ECO:0000256" key="1">
    <source>
        <dbReference type="ARBA" id="ARBA00004141"/>
    </source>
</evidence>
<comment type="caution">
    <text evidence="7">The sequence shown here is derived from an EMBL/GenBank/DDBJ whole genome shotgun (WGS) entry which is preliminary data.</text>
</comment>
<evidence type="ECO:0000256" key="5">
    <source>
        <dbReference type="SAM" id="Phobius"/>
    </source>
</evidence>
<dbReference type="PANTHER" id="PTHR11132">
    <property type="entry name" value="SOLUTE CARRIER FAMILY 35"/>
    <property type="match status" value="1"/>
</dbReference>
<evidence type="ECO:0000256" key="2">
    <source>
        <dbReference type="ARBA" id="ARBA00022692"/>
    </source>
</evidence>
<feature type="transmembrane region" description="Helical" evidence="5">
    <location>
        <begin position="24"/>
        <end position="41"/>
    </location>
</feature>
<accession>A0A8J2L7J2</accession>
<dbReference type="OrthoDB" id="6418713at2759"/>
<feature type="domain" description="Sugar phosphate transporter" evidence="6">
    <location>
        <begin position="1"/>
        <end position="192"/>
    </location>
</feature>
<evidence type="ECO:0000256" key="3">
    <source>
        <dbReference type="ARBA" id="ARBA00022989"/>
    </source>
</evidence>
<evidence type="ECO:0000313" key="7">
    <source>
        <dbReference type="EMBL" id="CAG7817099.1"/>
    </source>
</evidence>
<proteinExistence type="predicted"/>
<keyword evidence="8" id="KW-1185">Reference proteome</keyword>
<feature type="transmembrane region" description="Helical" evidence="5">
    <location>
        <begin position="78"/>
        <end position="98"/>
    </location>
</feature>
<dbReference type="EMBL" id="CAJVCH010385910">
    <property type="protein sequence ID" value="CAG7817099.1"/>
    <property type="molecule type" value="Genomic_DNA"/>
</dbReference>